<proteinExistence type="predicted"/>
<accession>A0ABS5L9P2</accession>
<sequence>DIESHLHKKPRSQGPQKPRTQEPQKLSAHNEMSVEKAAEIGAEVRFVLMRILISTDTCGGPA</sequence>
<evidence type="ECO:0000256" key="1">
    <source>
        <dbReference type="SAM" id="MobiDB-lite"/>
    </source>
</evidence>
<gene>
    <name evidence="2" type="ORF">KGQ19_48955</name>
</gene>
<feature type="non-terminal residue" evidence="2">
    <location>
        <position position="1"/>
    </location>
</feature>
<comment type="caution">
    <text evidence="2">The sequence shown here is derived from an EMBL/GenBank/DDBJ whole genome shotgun (WGS) entry which is preliminary data.</text>
</comment>
<dbReference type="EMBL" id="JAAFYZ010000609">
    <property type="protein sequence ID" value="MBS2554805.1"/>
    <property type="molecule type" value="Genomic_DNA"/>
</dbReference>
<dbReference type="RefSeq" id="WP_212022538.1">
    <property type="nucleotide sequence ID" value="NZ_JAAFYZ010000609.1"/>
</dbReference>
<evidence type="ECO:0000313" key="3">
    <source>
        <dbReference type="Proteomes" id="UP000730482"/>
    </source>
</evidence>
<evidence type="ECO:0000313" key="2">
    <source>
        <dbReference type="EMBL" id="MBS2554805.1"/>
    </source>
</evidence>
<keyword evidence="3" id="KW-1185">Reference proteome</keyword>
<reference evidence="2 3" key="1">
    <citation type="submission" date="2020-02" db="EMBL/GenBank/DDBJ databases">
        <title>Acidophilic actinobacteria isolated from forest soil.</title>
        <authorList>
            <person name="Golinska P."/>
        </authorList>
    </citation>
    <scope>NUCLEOTIDE SEQUENCE [LARGE SCALE GENOMIC DNA]</scope>
    <source>
        <strain evidence="2 3">NL8</strain>
    </source>
</reference>
<feature type="compositionally biased region" description="Basic residues" evidence="1">
    <location>
        <begin position="1"/>
        <end position="11"/>
    </location>
</feature>
<dbReference type="Proteomes" id="UP000730482">
    <property type="component" value="Unassembled WGS sequence"/>
</dbReference>
<feature type="region of interest" description="Disordered" evidence="1">
    <location>
        <begin position="1"/>
        <end position="32"/>
    </location>
</feature>
<name>A0ABS5L9P2_9ACTN</name>
<protein>
    <submittedName>
        <fullName evidence="2">Uncharacterized protein</fullName>
    </submittedName>
</protein>
<organism evidence="2 3">
    <name type="scientific">Catenulispora pinistramenti</name>
    <dbReference type="NCBI Taxonomy" id="2705254"/>
    <lineage>
        <taxon>Bacteria</taxon>
        <taxon>Bacillati</taxon>
        <taxon>Actinomycetota</taxon>
        <taxon>Actinomycetes</taxon>
        <taxon>Catenulisporales</taxon>
        <taxon>Catenulisporaceae</taxon>
        <taxon>Catenulispora</taxon>
    </lineage>
</organism>